<comment type="caution">
    <text evidence="4">The sequence shown here is derived from an EMBL/GenBank/DDBJ whole genome shotgun (WGS) entry which is preliminary data.</text>
</comment>
<evidence type="ECO:0000256" key="1">
    <source>
        <dbReference type="SAM" id="Coils"/>
    </source>
</evidence>
<feature type="compositionally biased region" description="Acidic residues" evidence="2">
    <location>
        <begin position="192"/>
        <end position="206"/>
    </location>
</feature>
<feature type="region of interest" description="Disordered" evidence="2">
    <location>
        <begin position="1"/>
        <end position="73"/>
    </location>
</feature>
<proteinExistence type="predicted"/>
<organism evidence="4 5">
    <name type="scientific">Pichia californica</name>
    <dbReference type="NCBI Taxonomy" id="460514"/>
    <lineage>
        <taxon>Eukaryota</taxon>
        <taxon>Fungi</taxon>
        <taxon>Dikarya</taxon>
        <taxon>Ascomycota</taxon>
        <taxon>Saccharomycotina</taxon>
        <taxon>Pichiomycetes</taxon>
        <taxon>Pichiales</taxon>
        <taxon>Pichiaceae</taxon>
        <taxon>Pichia</taxon>
    </lineage>
</organism>
<dbReference type="GO" id="GO:0006338">
    <property type="term" value="P:chromatin remodeling"/>
    <property type="evidence" value="ECO:0007669"/>
    <property type="project" value="InterPro"/>
</dbReference>
<keyword evidence="5" id="KW-1185">Reference proteome</keyword>
<dbReference type="OrthoDB" id="2021186at2759"/>
<reference evidence="4" key="1">
    <citation type="submission" date="2020-11" db="EMBL/GenBank/DDBJ databases">
        <title>Kefir isolates.</title>
        <authorList>
            <person name="Marcisauskas S."/>
            <person name="Kim Y."/>
            <person name="Blasche S."/>
        </authorList>
    </citation>
    <scope>NUCLEOTIDE SEQUENCE</scope>
    <source>
        <strain evidence="4">Olga-1</strain>
    </source>
</reference>
<name>A0A9P6WQT9_9ASCO</name>
<dbReference type="EMBL" id="PUHW01000022">
    <property type="protein sequence ID" value="KAG0690682.1"/>
    <property type="molecule type" value="Genomic_DNA"/>
</dbReference>
<dbReference type="SMART" id="SM01406">
    <property type="entry name" value="PAPA-1"/>
    <property type="match status" value="1"/>
</dbReference>
<accession>A0A9P6WQT9</accession>
<feature type="compositionally biased region" description="Acidic residues" evidence="2">
    <location>
        <begin position="28"/>
        <end position="39"/>
    </location>
</feature>
<feature type="compositionally biased region" description="Acidic residues" evidence="2">
    <location>
        <begin position="51"/>
        <end position="73"/>
    </location>
</feature>
<evidence type="ECO:0000256" key="2">
    <source>
        <dbReference type="SAM" id="MobiDB-lite"/>
    </source>
</evidence>
<sequence>MAGRLKRETLKKSGLGSNVENYDKYDVEENLDDELENEDMQANNSILDILGTDDEEDERDEDDLDDGELDVDEGYEEAFNDDGGYEEDFEEFGGRQLLETGKNGKTMKSPKSSANPKKTLTIKSRAKPKAQLVTVTYQSSSNLLMTLKLNKKKFSKVVNAKKPKKEGKSRSPVSIIKDNTRKRNTKVSYIEPNEDDDFGSDIDDFDSIVPGLNDDEEEGEDKEGVDVDDDDEEDDDIGIEEDESDIDLSKLSERQRSKVLGISEEPEELTPEFYNGKKLPKSVLALMEGGNKKKPLTEEEMQLRKAEAARKRKTFNQRKLEAEKKETLKKLLHRKIEKVDAKKLELENERRLQNKQIRRELITHKALFSWVSKTEVIDGEKTSVSLYSMQ</sequence>
<dbReference type="InterPro" id="IPR029523">
    <property type="entry name" value="INO80B/Ies2"/>
</dbReference>
<feature type="coiled-coil region" evidence="1">
    <location>
        <begin position="305"/>
        <end position="356"/>
    </location>
</feature>
<keyword evidence="1" id="KW-0175">Coiled coil</keyword>
<dbReference type="AlphaFoldDB" id="A0A9P6WQT9"/>
<evidence type="ECO:0000313" key="5">
    <source>
        <dbReference type="Proteomes" id="UP000697127"/>
    </source>
</evidence>
<dbReference type="GO" id="GO:0031011">
    <property type="term" value="C:Ino80 complex"/>
    <property type="evidence" value="ECO:0007669"/>
    <property type="project" value="InterPro"/>
</dbReference>
<feature type="compositionally biased region" description="Polar residues" evidence="2">
    <location>
        <begin position="109"/>
        <end position="119"/>
    </location>
</feature>
<feature type="region of interest" description="Disordered" evidence="2">
    <location>
        <begin position="156"/>
        <end position="252"/>
    </location>
</feature>
<evidence type="ECO:0000259" key="3">
    <source>
        <dbReference type="SMART" id="SM01406"/>
    </source>
</evidence>
<dbReference type="Pfam" id="PF04795">
    <property type="entry name" value="PAPA-1"/>
    <property type="match status" value="1"/>
</dbReference>
<evidence type="ECO:0000313" key="4">
    <source>
        <dbReference type="EMBL" id="KAG0690682.1"/>
    </source>
</evidence>
<gene>
    <name evidence="4" type="ORF">C6P40_001905</name>
</gene>
<feature type="region of interest" description="Disordered" evidence="2">
    <location>
        <begin position="97"/>
        <end position="119"/>
    </location>
</feature>
<dbReference type="Proteomes" id="UP000697127">
    <property type="component" value="Unassembled WGS sequence"/>
</dbReference>
<dbReference type="PANTHER" id="PTHR21561">
    <property type="entry name" value="INO80 COMPLEX SUBUNIT B"/>
    <property type="match status" value="1"/>
</dbReference>
<feature type="compositionally biased region" description="Basic residues" evidence="2">
    <location>
        <begin position="156"/>
        <end position="167"/>
    </location>
</feature>
<feature type="compositionally biased region" description="Acidic residues" evidence="2">
    <location>
        <begin position="213"/>
        <end position="246"/>
    </location>
</feature>
<feature type="compositionally biased region" description="Basic and acidic residues" evidence="2">
    <location>
        <begin position="1"/>
        <end position="11"/>
    </location>
</feature>
<protein>
    <recommendedName>
        <fullName evidence="3">INO80 complex subunit B-like conserved region domain-containing protein</fullName>
    </recommendedName>
</protein>
<feature type="domain" description="INO80 complex subunit B-like conserved region" evidence="3">
    <location>
        <begin position="300"/>
        <end position="380"/>
    </location>
</feature>
<dbReference type="InterPro" id="IPR006880">
    <property type="entry name" value="INO80B_C"/>
</dbReference>
<dbReference type="PANTHER" id="PTHR21561:SF12">
    <property type="entry name" value="INO80 COMPLEX SUBUNIT B"/>
    <property type="match status" value="1"/>
</dbReference>